<keyword evidence="3" id="KW-0804">Transcription</keyword>
<keyword evidence="1" id="KW-0805">Transcription regulation</keyword>
<evidence type="ECO:0000256" key="4">
    <source>
        <dbReference type="ARBA" id="ARBA00023231"/>
    </source>
</evidence>
<feature type="domain" description="HTH crp-type" evidence="5">
    <location>
        <begin position="64"/>
        <end position="137"/>
    </location>
</feature>
<dbReference type="InterPro" id="IPR018490">
    <property type="entry name" value="cNMP-bd_dom_sf"/>
</dbReference>
<dbReference type="Proteomes" id="UP001157440">
    <property type="component" value="Unassembled WGS sequence"/>
</dbReference>
<keyword evidence="7" id="KW-1185">Reference proteome</keyword>
<dbReference type="GO" id="GO:0006355">
    <property type="term" value="P:regulation of DNA-templated transcription"/>
    <property type="evidence" value="ECO:0007669"/>
    <property type="project" value="InterPro"/>
</dbReference>
<dbReference type="PROSITE" id="PS51063">
    <property type="entry name" value="HTH_CRP_2"/>
    <property type="match status" value="1"/>
</dbReference>
<dbReference type="FunFam" id="1.10.10.10:FF:000028">
    <property type="entry name" value="Fumarate/nitrate reduction transcriptional regulator Fnr"/>
    <property type="match status" value="1"/>
</dbReference>
<protein>
    <recommendedName>
        <fullName evidence="5">HTH crp-type domain-containing protein</fullName>
    </recommendedName>
</protein>
<gene>
    <name evidence="6" type="ORF">GCM10007890_38880</name>
</gene>
<evidence type="ECO:0000256" key="3">
    <source>
        <dbReference type="ARBA" id="ARBA00023163"/>
    </source>
</evidence>
<dbReference type="InterPro" id="IPR036388">
    <property type="entry name" value="WH-like_DNA-bd_sf"/>
</dbReference>
<dbReference type="InterPro" id="IPR012318">
    <property type="entry name" value="HTH_CRP"/>
</dbReference>
<evidence type="ECO:0000313" key="7">
    <source>
        <dbReference type="Proteomes" id="UP001157440"/>
    </source>
</evidence>
<evidence type="ECO:0000256" key="1">
    <source>
        <dbReference type="ARBA" id="ARBA00023015"/>
    </source>
</evidence>
<keyword evidence="2" id="KW-0238">DNA-binding</keyword>
<evidence type="ECO:0000256" key="2">
    <source>
        <dbReference type="ARBA" id="ARBA00023125"/>
    </source>
</evidence>
<dbReference type="SMART" id="SM00419">
    <property type="entry name" value="HTH_CRP"/>
    <property type="match status" value="1"/>
</dbReference>
<proteinExistence type="predicted"/>
<dbReference type="GO" id="GO:0003677">
    <property type="term" value="F:DNA binding"/>
    <property type="evidence" value="ECO:0007669"/>
    <property type="project" value="UniProtKB-KW"/>
</dbReference>
<dbReference type="PRINTS" id="PR00034">
    <property type="entry name" value="HTHCRP"/>
</dbReference>
<dbReference type="SUPFAM" id="SSF51206">
    <property type="entry name" value="cAMP-binding domain-like"/>
    <property type="match status" value="1"/>
</dbReference>
<reference evidence="7" key="1">
    <citation type="journal article" date="2019" name="Int. J. Syst. Evol. Microbiol.">
        <title>The Global Catalogue of Microorganisms (GCM) 10K type strain sequencing project: providing services to taxonomists for standard genome sequencing and annotation.</title>
        <authorList>
            <consortium name="The Broad Institute Genomics Platform"/>
            <consortium name="The Broad Institute Genome Sequencing Center for Infectious Disease"/>
            <person name="Wu L."/>
            <person name="Ma J."/>
        </authorList>
    </citation>
    <scope>NUCLEOTIDE SEQUENCE [LARGE SCALE GENOMIC DNA]</scope>
    <source>
        <strain evidence="7">NBRC 103632</strain>
    </source>
</reference>
<dbReference type="AlphaFoldDB" id="A0AA37WSF8"/>
<dbReference type="SUPFAM" id="SSF46785">
    <property type="entry name" value="Winged helix' DNA-binding domain"/>
    <property type="match status" value="1"/>
</dbReference>
<comment type="caution">
    <text evidence="6">The sequence shown here is derived from an EMBL/GenBank/DDBJ whole genome shotgun (WGS) entry which is preliminary data.</text>
</comment>
<evidence type="ECO:0000259" key="5">
    <source>
        <dbReference type="PROSITE" id="PS51063"/>
    </source>
</evidence>
<keyword evidence="4" id="KW-0535">Nitrogen fixation</keyword>
<evidence type="ECO:0000313" key="6">
    <source>
        <dbReference type="EMBL" id="GLS71875.1"/>
    </source>
</evidence>
<organism evidence="6 7">
    <name type="scientific">Methylobacterium tardum</name>
    <dbReference type="NCBI Taxonomy" id="374432"/>
    <lineage>
        <taxon>Bacteria</taxon>
        <taxon>Pseudomonadati</taxon>
        <taxon>Pseudomonadota</taxon>
        <taxon>Alphaproteobacteria</taxon>
        <taxon>Hyphomicrobiales</taxon>
        <taxon>Methylobacteriaceae</taxon>
        <taxon>Methylobacterium</taxon>
    </lineage>
</organism>
<dbReference type="EMBL" id="BSPL01000019">
    <property type="protein sequence ID" value="GLS71875.1"/>
    <property type="molecule type" value="Genomic_DNA"/>
</dbReference>
<dbReference type="Gene3D" id="2.60.120.10">
    <property type="entry name" value="Jelly Rolls"/>
    <property type="match status" value="1"/>
</dbReference>
<dbReference type="InterPro" id="IPR014710">
    <property type="entry name" value="RmlC-like_jellyroll"/>
</dbReference>
<name>A0AA37WSF8_9HYPH</name>
<dbReference type="Pfam" id="PF13545">
    <property type="entry name" value="HTH_Crp_2"/>
    <property type="match status" value="1"/>
</dbReference>
<dbReference type="Gene3D" id="1.10.10.10">
    <property type="entry name" value="Winged helix-like DNA-binding domain superfamily/Winged helix DNA-binding domain"/>
    <property type="match status" value="1"/>
</dbReference>
<dbReference type="CDD" id="cd00092">
    <property type="entry name" value="HTH_CRP"/>
    <property type="match status" value="1"/>
</dbReference>
<dbReference type="InterPro" id="IPR036390">
    <property type="entry name" value="WH_DNA-bd_sf"/>
</dbReference>
<sequence length="150" mass="16698">MGLSARTRHIYSAEAVTNCYIYALPREKLNTLLADSLVLREEFISELCAEVSRTQSLVLNLSQKSAEERVASFILELVPRGERRSAGKVEVRMPMSRLDIADYLGLTVETVCRSLAKLKKAGHIRTVGRDIVLIERLADLKDFACADGVC</sequence>
<accession>A0AA37WSF8</accession>